<dbReference type="Pfam" id="PF00512">
    <property type="entry name" value="HisKA"/>
    <property type="match status" value="1"/>
</dbReference>
<dbReference type="EC" id="2.7.13.3" evidence="3"/>
<proteinExistence type="predicted"/>
<evidence type="ECO:0000313" key="14">
    <source>
        <dbReference type="EMBL" id="MFC7292115.1"/>
    </source>
</evidence>
<evidence type="ECO:0000313" key="15">
    <source>
        <dbReference type="Proteomes" id="UP001596492"/>
    </source>
</evidence>
<dbReference type="Gene3D" id="6.10.340.10">
    <property type="match status" value="1"/>
</dbReference>
<evidence type="ECO:0000256" key="3">
    <source>
        <dbReference type="ARBA" id="ARBA00012438"/>
    </source>
</evidence>
<sequence>MEIVERGNLLQSILRTGRSLVRSRIARLILASNLAGLMILIAGALFVNEIRAGLVQARTESLESQALTYESVLSLTATSGTPRPSLNEALSRALLKRLQVPANTRVRLYSSNMELIADSFLLGEFITTAELPELKQPSLLDKWAVGISSSVSGMVGHLGGDTNINAARTLEEELSIALSGKNAAAQRFSERGQRLISVSVPVQHVSAVVGVLTVEASDIEDIIHAERAALTPIISVAVLMSLVTSFLLTAGIARPLRRLSIAADRVRSGQSQRLDFPGITNRKDEIGDLAKALQGMTDALHDRIELNERFAADVAHELKNPLTSIRSAVETSQAVNDPVVREKMRNVIARDVVRLDRLITDISNASRLEAEIAREKATQVDLQRLLDDLVSIWKDTRKDGQPHVKLRTDTFLGDLVVKGREGPIAQVIRNLVENARSFSPPDGEVTITATREADAVSLVFDDNGPGVPEDKLLTIFDRFYSDRPKGTQFGNNSGLGLSIVKQIVETHHGEVYVQNRRSSHASDEKGEVLGAQFVVRLPVFG</sequence>
<feature type="domain" description="Histidine kinase" evidence="12">
    <location>
        <begin position="313"/>
        <end position="541"/>
    </location>
</feature>
<dbReference type="Gene3D" id="3.30.565.10">
    <property type="entry name" value="Histidine kinase-like ATPase, C-terminal domain"/>
    <property type="match status" value="1"/>
</dbReference>
<evidence type="ECO:0000256" key="11">
    <source>
        <dbReference type="SAM" id="Phobius"/>
    </source>
</evidence>
<keyword evidence="4" id="KW-0597">Phosphoprotein</keyword>
<keyword evidence="9" id="KW-0902">Two-component regulatory system</keyword>
<gene>
    <name evidence="14" type="ORF">ACFQS8_10850</name>
</gene>
<dbReference type="RefSeq" id="WP_382167355.1">
    <property type="nucleotide sequence ID" value="NZ_JBHTBR010000005.1"/>
</dbReference>
<keyword evidence="15" id="KW-1185">Reference proteome</keyword>
<evidence type="ECO:0000256" key="10">
    <source>
        <dbReference type="ARBA" id="ARBA00023136"/>
    </source>
</evidence>
<dbReference type="InterPro" id="IPR036890">
    <property type="entry name" value="HATPase_C_sf"/>
</dbReference>
<protein>
    <recommendedName>
        <fullName evidence="3">histidine kinase</fullName>
        <ecNumber evidence="3">2.7.13.3</ecNumber>
    </recommendedName>
</protein>
<evidence type="ECO:0000256" key="2">
    <source>
        <dbReference type="ARBA" id="ARBA00004370"/>
    </source>
</evidence>
<feature type="domain" description="HAMP" evidence="13">
    <location>
        <begin position="250"/>
        <end position="305"/>
    </location>
</feature>
<keyword evidence="8 11" id="KW-1133">Transmembrane helix</keyword>
<keyword evidence="10 11" id="KW-0472">Membrane</keyword>
<evidence type="ECO:0000256" key="5">
    <source>
        <dbReference type="ARBA" id="ARBA00022679"/>
    </source>
</evidence>
<dbReference type="CDD" id="cd00082">
    <property type="entry name" value="HisKA"/>
    <property type="match status" value="1"/>
</dbReference>
<dbReference type="Pfam" id="PF02518">
    <property type="entry name" value="HATPase_c"/>
    <property type="match status" value="1"/>
</dbReference>
<evidence type="ECO:0000256" key="6">
    <source>
        <dbReference type="ARBA" id="ARBA00022692"/>
    </source>
</evidence>
<feature type="transmembrane region" description="Helical" evidence="11">
    <location>
        <begin position="25"/>
        <end position="47"/>
    </location>
</feature>
<dbReference type="Pfam" id="PF13755">
    <property type="entry name" value="Sensor_TM1"/>
    <property type="match status" value="1"/>
</dbReference>
<dbReference type="InterPro" id="IPR004358">
    <property type="entry name" value="Sig_transdc_His_kin-like_C"/>
</dbReference>
<dbReference type="SUPFAM" id="SSF47384">
    <property type="entry name" value="Homodimeric domain of signal transducing histidine kinase"/>
    <property type="match status" value="1"/>
</dbReference>
<dbReference type="SMART" id="SM00387">
    <property type="entry name" value="HATPase_c"/>
    <property type="match status" value="1"/>
</dbReference>
<accession>A0ABW2IMM0</accession>
<dbReference type="PRINTS" id="PR00344">
    <property type="entry name" value="BCTRLSENSOR"/>
</dbReference>
<keyword evidence="7" id="KW-0418">Kinase</keyword>
<dbReference type="EMBL" id="JBHTBR010000005">
    <property type="protein sequence ID" value="MFC7292115.1"/>
    <property type="molecule type" value="Genomic_DNA"/>
</dbReference>
<dbReference type="InterPro" id="IPR025919">
    <property type="entry name" value="Stimulus_sens_dom"/>
</dbReference>
<dbReference type="Pfam" id="PF13756">
    <property type="entry name" value="Stimulus_sens_1"/>
    <property type="match status" value="1"/>
</dbReference>
<dbReference type="PROSITE" id="PS50109">
    <property type="entry name" value="HIS_KIN"/>
    <property type="match status" value="1"/>
</dbReference>
<dbReference type="PANTHER" id="PTHR45436">
    <property type="entry name" value="SENSOR HISTIDINE KINASE YKOH"/>
    <property type="match status" value="1"/>
</dbReference>
<dbReference type="InterPro" id="IPR003660">
    <property type="entry name" value="HAMP_dom"/>
</dbReference>
<dbReference type="Gene3D" id="1.10.287.130">
    <property type="match status" value="1"/>
</dbReference>
<comment type="catalytic activity">
    <reaction evidence="1">
        <text>ATP + protein L-histidine = ADP + protein N-phospho-L-histidine.</text>
        <dbReference type="EC" id="2.7.13.3"/>
    </reaction>
</comment>
<dbReference type="PANTHER" id="PTHR45436:SF5">
    <property type="entry name" value="SENSOR HISTIDINE KINASE TRCS"/>
    <property type="match status" value="1"/>
</dbReference>
<evidence type="ECO:0000256" key="1">
    <source>
        <dbReference type="ARBA" id="ARBA00000085"/>
    </source>
</evidence>
<reference evidence="15" key="1">
    <citation type="journal article" date="2019" name="Int. J. Syst. Evol. Microbiol.">
        <title>The Global Catalogue of Microorganisms (GCM) 10K type strain sequencing project: providing services to taxonomists for standard genome sequencing and annotation.</title>
        <authorList>
            <consortium name="The Broad Institute Genomics Platform"/>
            <consortium name="The Broad Institute Genome Sequencing Center for Infectious Disease"/>
            <person name="Wu L."/>
            <person name="Ma J."/>
        </authorList>
    </citation>
    <scope>NUCLEOTIDE SEQUENCE [LARGE SCALE GENOMIC DNA]</scope>
    <source>
        <strain evidence="15">CCUG 51308</strain>
    </source>
</reference>
<dbReference type="SMART" id="SM00388">
    <property type="entry name" value="HisKA"/>
    <property type="match status" value="1"/>
</dbReference>
<dbReference type="PROSITE" id="PS50885">
    <property type="entry name" value="HAMP"/>
    <property type="match status" value="1"/>
</dbReference>
<dbReference type="InterPro" id="IPR003661">
    <property type="entry name" value="HisK_dim/P_dom"/>
</dbReference>
<comment type="caution">
    <text evidence="14">The sequence shown here is derived from an EMBL/GenBank/DDBJ whole genome shotgun (WGS) entry which is preliminary data.</text>
</comment>
<organism evidence="14 15">
    <name type="scientific">Hirschia litorea</name>
    <dbReference type="NCBI Taxonomy" id="1199156"/>
    <lineage>
        <taxon>Bacteria</taxon>
        <taxon>Pseudomonadati</taxon>
        <taxon>Pseudomonadota</taxon>
        <taxon>Alphaproteobacteria</taxon>
        <taxon>Hyphomonadales</taxon>
        <taxon>Hyphomonadaceae</taxon>
        <taxon>Hirschia</taxon>
    </lineage>
</organism>
<evidence type="ECO:0000256" key="7">
    <source>
        <dbReference type="ARBA" id="ARBA00022777"/>
    </source>
</evidence>
<evidence type="ECO:0000259" key="12">
    <source>
        <dbReference type="PROSITE" id="PS50109"/>
    </source>
</evidence>
<dbReference type="InterPro" id="IPR025908">
    <property type="entry name" value="Sensor_TM1"/>
</dbReference>
<keyword evidence="6 11" id="KW-0812">Transmembrane</keyword>
<keyword evidence="5" id="KW-0808">Transferase</keyword>
<dbReference type="InterPro" id="IPR005467">
    <property type="entry name" value="His_kinase_dom"/>
</dbReference>
<dbReference type="CDD" id="cd06225">
    <property type="entry name" value="HAMP"/>
    <property type="match status" value="1"/>
</dbReference>
<comment type="subcellular location">
    <subcellularLocation>
        <location evidence="2">Membrane</location>
    </subcellularLocation>
</comment>
<dbReference type="SUPFAM" id="SSF158472">
    <property type="entry name" value="HAMP domain-like"/>
    <property type="match status" value="1"/>
</dbReference>
<dbReference type="InterPro" id="IPR036097">
    <property type="entry name" value="HisK_dim/P_sf"/>
</dbReference>
<dbReference type="InterPro" id="IPR050428">
    <property type="entry name" value="TCS_sensor_his_kinase"/>
</dbReference>
<evidence type="ECO:0000256" key="9">
    <source>
        <dbReference type="ARBA" id="ARBA00023012"/>
    </source>
</evidence>
<dbReference type="Proteomes" id="UP001596492">
    <property type="component" value="Unassembled WGS sequence"/>
</dbReference>
<name>A0ABW2IMM0_9PROT</name>
<evidence type="ECO:0000256" key="8">
    <source>
        <dbReference type="ARBA" id="ARBA00022989"/>
    </source>
</evidence>
<dbReference type="SMART" id="SM00304">
    <property type="entry name" value="HAMP"/>
    <property type="match status" value="1"/>
</dbReference>
<evidence type="ECO:0000256" key="4">
    <source>
        <dbReference type="ARBA" id="ARBA00022553"/>
    </source>
</evidence>
<evidence type="ECO:0000259" key="13">
    <source>
        <dbReference type="PROSITE" id="PS50885"/>
    </source>
</evidence>
<dbReference type="SUPFAM" id="SSF55874">
    <property type="entry name" value="ATPase domain of HSP90 chaperone/DNA topoisomerase II/histidine kinase"/>
    <property type="match status" value="1"/>
</dbReference>
<dbReference type="Pfam" id="PF00672">
    <property type="entry name" value="HAMP"/>
    <property type="match status" value="1"/>
</dbReference>
<dbReference type="InterPro" id="IPR003594">
    <property type="entry name" value="HATPase_dom"/>
</dbReference>